<accession>A0A8X6XFX8</accession>
<dbReference type="GO" id="GO:0006508">
    <property type="term" value="P:proteolysis"/>
    <property type="evidence" value="ECO:0007669"/>
    <property type="project" value="InterPro"/>
</dbReference>
<dbReference type="GO" id="GO:0004252">
    <property type="term" value="F:serine-type endopeptidase activity"/>
    <property type="evidence" value="ECO:0007669"/>
    <property type="project" value="InterPro"/>
</dbReference>
<protein>
    <recommendedName>
        <fullName evidence="3">Peptidase S1 domain-containing protein</fullName>
    </recommendedName>
</protein>
<comment type="caution">
    <text evidence="4">The sequence shown here is derived from an EMBL/GenBank/DDBJ whole genome shotgun (WGS) entry which is preliminary data.</text>
</comment>
<keyword evidence="1" id="KW-1015">Disulfide bond</keyword>
<dbReference type="SUPFAM" id="SSF50494">
    <property type="entry name" value="Trypsin-like serine proteases"/>
    <property type="match status" value="1"/>
</dbReference>
<dbReference type="InterPro" id="IPR043504">
    <property type="entry name" value="Peptidase_S1_PA_chymotrypsin"/>
</dbReference>
<dbReference type="Pfam" id="PF00089">
    <property type="entry name" value="Trypsin"/>
    <property type="match status" value="1"/>
</dbReference>
<dbReference type="Gene3D" id="2.40.10.10">
    <property type="entry name" value="Trypsin-like serine proteases"/>
    <property type="match status" value="1"/>
</dbReference>
<dbReference type="AlphaFoldDB" id="A0A8X6XFX8"/>
<evidence type="ECO:0000256" key="2">
    <source>
        <dbReference type="ARBA" id="ARBA00024195"/>
    </source>
</evidence>
<dbReference type="InterPro" id="IPR051487">
    <property type="entry name" value="Ser/Thr_Proteases_Immune/Dev"/>
</dbReference>
<dbReference type="InterPro" id="IPR009003">
    <property type="entry name" value="Peptidase_S1_PA"/>
</dbReference>
<keyword evidence="5" id="KW-1185">Reference proteome</keyword>
<dbReference type="OrthoDB" id="6428319at2759"/>
<feature type="domain" description="Peptidase S1" evidence="3">
    <location>
        <begin position="36"/>
        <end position="103"/>
    </location>
</feature>
<dbReference type="InterPro" id="IPR001254">
    <property type="entry name" value="Trypsin_dom"/>
</dbReference>
<dbReference type="PANTHER" id="PTHR24256">
    <property type="entry name" value="TRYPTASE-RELATED"/>
    <property type="match status" value="1"/>
</dbReference>
<name>A0A8X6XFX8_9ARAC</name>
<gene>
    <name evidence="4" type="ORF">TNIN_42511</name>
</gene>
<sequence>MRYENSARCRRRRIPKECYIKAHRLSFMLLGKKQLEKRMKIKKIIPHPNYYHPKIIYDVALLELEKPLKCTGKTSPICLPTKEMYKTGQKIYIAGWGNNRPKGMGKNHI</sequence>
<dbReference type="Proteomes" id="UP000886998">
    <property type="component" value="Unassembled WGS sequence"/>
</dbReference>
<evidence type="ECO:0000313" key="4">
    <source>
        <dbReference type="EMBL" id="GFY51734.1"/>
    </source>
</evidence>
<dbReference type="EMBL" id="BMAV01008280">
    <property type="protein sequence ID" value="GFY51734.1"/>
    <property type="molecule type" value="Genomic_DNA"/>
</dbReference>
<comment type="similarity">
    <text evidence="2">Belongs to the peptidase S1 family. CLIP subfamily.</text>
</comment>
<evidence type="ECO:0000259" key="3">
    <source>
        <dbReference type="Pfam" id="PF00089"/>
    </source>
</evidence>
<reference evidence="4" key="1">
    <citation type="submission" date="2020-08" db="EMBL/GenBank/DDBJ databases">
        <title>Multicomponent nature underlies the extraordinary mechanical properties of spider dragline silk.</title>
        <authorList>
            <person name="Kono N."/>
            <person name="Nakamura H."/>
            <person name="Mori M."/>
            <person name="Yoshida Y."/>
            <person name="Ohtoshi R."/>
            <person name="Malay A.D."/>
            <person name="Moran D.A.P."/>
            <person name="Tomita M."/>
            <person name="Numata K."/>
            <person name="Arakawa K."/>
        </authorList>
    </citation>
    <scope>NUCLEOTIDE SEQUENCE</scope>
</reference>
<evidence type="ECO:0000256" key="1">
    <source>
        <dbReference type="ARBA" id="ARBA00023157"/>
    </source>
</evidence>
<organism evidence="4 5">
    <name type="scientific">Trichonephila inaurata madagascariensis</name>
    <dbReference type="NCBI Taxonomy" id="2747483"/>
    <lineage>
        <taxon>Eukaryota</taxon>
        <taxon>Metazoa</taxon>
        <taxon>Ecdysozoa</taxon>
        <taxon>Arthropoda</taxon>
        <taxon>Chelicerata</taxon>
        <taxon>Arachnida</taxon>
        <taxon>Araneae</taxon>
        <taxon>Araneomorphae</taxon>
        <taxon>Entelegynae</taxon>
        <taxon>Araneoidea</taxon>
        <taxon>Nephilidae</taxon>
        <taxon>Trichonephila</taxon>
        <taxon>Trichonephila inaurata</taxon>
    </lineage>
</organism>
<proteinExistence type="inferred from homology"/>
<evidence type="ECO:0000313" key="5">
    <source>
        <dbReference type="Proteomes" id="UP000886998"/>
    </source>
</evidence>